<dbReference type="WBParaSite" id="SVE_1772000.1">
    <property type="protein sequence ID" value="SVE_1772000.1"/>
    <property type="gene ID" value="SVE_1772000"/>
</dbReference>
<dbReference type="PANTHER" id="PTHR23025:SF3">
    <property type="entry name" value="HORMONE-SENSITIVE LIPASE"/>
    <property type="match status" value="1"/>
</dbReference>
<dbReference type="AlphaFoldDB" id="A0A0K0FZ43"/>
<accession>A0A0K0FZ43</accession>
<dbReference type="GO" id="GO:0005829">
    <property type="term" value="C:cytosol"/>
    <property type="evidence" value="ECO:0007669"/>
    <property type="project" value="TreeGrafter"/>
</dbReference>
<evidence type="ECO:0000313" key="2">
    <source>
        <dbReference type="Proteomes" id="UP000035680"/>
    </source>
</evidence>
<evidence type="ECO:0000259" key="1">
    <source>
        <dbReference type="Pfam" id="PF07859"/>
    </source>
</evidence>
<dbReference type="InterPro" id="IPR013094">
    <property type="entry name" value="AB_hydrolase_3"/>
</dbReference>
<dbReference type="STRING" id="75913.A0A0K0FZ43"/>
<dbReference type="Pfam" id="PF07859">
    <property type="entry name" value="Abhydrolase_3"/>
    <property type="match status" value="1"/>
</dbReference>
<feature type="domain" description="Alpha/beta hydrolase fold-3" evidence="1">
    <location>
        <begin position="79"/>
        <end position="306"/>
    </location>
</feature>
<keyword evidence="2" id="KW-1185">Reference proteome</keyword>
<dbReference type="PANTHER" id="PTHR23025">
    <property type="entry name" value="TRIACYLGLYCEROL LIPASE"/>
    <property type="match status" value="1"/>
</dbReference>
<dbReference type="Gene3D" id="3.40.50.1820">
    <property type="entry name" value="alpha/beta hydrolase"/>
    <property type="match status" value="1"/>
</dbReference>
<dbReference type="SUPFAM" id="SSF53474">
    <property type="entry name" value="alpha/beta-Hydrolases"/>
    <property type="match status" value="1"/>
</dbReference>
<evidence type="ECO:0000313" key="3">
    <source>
        <dbReference type="WBParaSite" id="SVE_1772000.1"/>
    </source>
</evidence>
<dbReference type="GO" id="GO:0004771">
    <property type="term" value="F:sterol ester esterase activity"/>
    <property type="evidence" value="ECO:0007669"/>
    <property type="project" value="TreeGrafter"/>
</dbReference>
<protein>
    <submittedName>
        <fullName evidence="3">Abhydrolase_3 domain-containing protein</fullName>
    </submittedName>
</protein>
<sequence>MSFIRKVADLLIKFFSLILPNILGLYNVERAMMIRQFATTLGNSKKSKSTNNYFISNIDINNVECRFYKPKNIKNDCLIIYIHGGGWCTFNARMYDHFIENIIEKLNCHCISIDYILSPKKKFPYAIEECWNVIEGIASKNNEILKDILTDKVIVMGDSAGGNMTAVITQKASKHEKYKNFINGHVLIYPYLGSWDFNSESFSNYNKYPLFSILSPKLLAEFILIYLGETANNENVKMILESDSITGNFGSNNNLKNVAQNIEISPILADENILKNLPKSFTIIANYDILKDQGIIYHEKMKNSRMNYNSKDESNIENFHEIHIFESLTHGEINISKTTSKYVASLITNWLIKNNFAK</sequence>
<dbReference type="GO" id="GO:0004806">
    <property type="term" value="F:triacylglycerol lipase activity"/>
    <property type="evidence" value="ECO:0007669"/>
    <property type="project" value="TreeGrafter"/>
</dbReference>
<dbReference type="Proteomes" id="UP000035680">
    <property type="component" value="Unassembled WGS sequence"/>
</dbReference>
<dbReference type="GO" id="GO:0019433">
    <property type="term" value="P:triglyceride catabolic process"/>
    <property type="evidence" value="ECO:0007669"/>
    <property type="project" value="TreeGrafter"/>
</dbReference>
<reference evidence="3" key="2">
    <citation type="submission" date="2015-08" db="UniProtKB">
        <authorList>
            <consortium name="WormBaseParasite"/>
        </authorList>
    </citation>
    <scope>IDENTIFICATION</scope>
</reference>
<reference evidence="2" key="1">
    <citation type="submission" date="2014-07" db="EMBL/GenBank/DDBJ databases">
        <authorList>
            <person name="Martin A.A"/>
            <person name="De Silva N."/>
        </authorList>
    </citation>
    <scope>NUCLEOTIDE SEQUENCE</scope>
</reference>
<organism evidence="2 3">
    <name type="scientific">Strongyloides venezuelensis</name>
    <name type="common">Threadworm</name>
    <dbReference type="NCBI Taxonomy" id="75913"/>
    <lineage>
        <taxon>Eukaryota</taxon>
        <taxon>Metazoa</taxon>
        <taxon>Ecdysozoa</taxon>
        <taxon>Nematoda</taxon>
        <taxon>Chromadorea</taxon>
        <taxon>Rhabditida</taxon>
        <taxon>Tylenchina</taxon>
        <taxon>Panagrolaimomorpha</taxon>
        <taxon>Strongyloidoidea</taxon>
        <taxon>Strongyloididae</taxon>
        <taxon>Strongyloides</taxon>
    </lineage>
</organism>
<name>A0A0K0FZ43_STRVS</name>
<dbReference type="InterPro" id="IPR029058">
    <property type="entry name" value="AB_hydrolase_fold"/>
</dbReference>
<proteinExistence type="predicted"/>